<comment type="caution">
    <text evidence="3">The sequence shown here is derived from an EMBL/GenBank/DDBJ whole genome shotgun (WGS) entry which is preliminary data.</text>
</comment>
<keyword evidence="1" id="KW-0175">Coiled coil</keyword>
<evidence type="ECO:0000256" key="2">
    <source>
        <dbReference type="SAM" id="Phobius"/>
    </source>
</evidence>
<keyword evidence="2" id="KW-0812">Transmembrane</keyword>
<dbReference type="Proteomes" id="UP001444071">
    <property type="component" value="Unassembled WGS sequence"/>
</dbReference>
<protein>
    <submittedName>
        <fullName evidence="3">Uncharacterized protein</fullName>
    </submittedName>
</protein>
<evidence type="ECO:0000313" key="4">
    <source>
        <dbReference type="Proteomes" id="UP001444071"/>
    </source>
</evidence>
<evidence type="ECO:0000313" key="3">
    <source>
        <dbReference type="EMBL" id="MEQ2268424.1"/>
    </source>
</evidence>
<accession>A0ABV0WH55</accession>
<keyword evidence="4" id="KW-1185">Reference proteome</keyword>
<organism evidence="3 4">
    <name type="scientific">Xenotaenia resolanae</name>
    <dbReference type="NCBI Taxonomy" id="208358"/>
    <lineage>
        <taxon>Eukaryota</taxon>
        <taxon>Metazoa</taxon>
        <taxon>Chordata</taxon>
        <taxon>Craniata</taxon>
        <taxon>Vertebrata</taxon>
        <taxon>Euteleostomi</taxon>
        <taxon>Actinopterygii</taxon>
        <taxon>Neopterygii</taxon>
        <taxon>Teleostei</taxon>
        <taxon>Neoteleostei</taxon>
        <taxon>Acanthomorphata</taxon>
        <taxon>Ovalentaria</taxon>
        <taxon>Atherinomorphae</taxon>
        <taxon>Cyprinodontiformes</taxon>
        <taxon>Goodeidae</taxon>
        <taxon>Xenotaenia</taxon>
    </lineage>
</organism>
<sequence>MTEHPGNEQLANKAADFQAAAETYYNIAVEKVKDAVSLLPDDMRPGPDLYGIPWEPVIFTGLVGLVTFLLFTCRCYRSIKSRLYQSKFSLQKPCSFLNNPSVLLSTGPCYGWR</sequence>
<proteinExistence type="predicted"/>
<name>A0ABV0WH55_9TELE</name>
<dbReference type="PANTHER" id="PTHR23158">
    <property type="entry name" value="MELANOMA INHIBITORY ACTIVITY-RELATED"/>
    <property type="match status" value="1"/>
</dbReference>
<gene>
    <name evidence="3" type="ORF">XENORESO_015864</name>
</gene>
<keyword evidence="2" id="KW-0472">Membrane</keyword>
<reference evidence="3 4" key="1">
    <citation type="submission" date="2021-06" db="EMBL/GenBank/DDBJ databases">
        <authorList>
            <person name="Palmer J.M."/>
        </authorList>
    </citation>
    <scope>NUCLEOTIDE SEQUENCE [LARGE SCALE GENOMIC DNA]</scope>
    <source>
        <strain evidence="3 4">XR_2019</strain>
        <tissue evidence="3">Muscle</tissue>
    </source>
</reference>
<dbReference type="PANTHER" id="PTHR23158:SF38">
    <property type="entry name" value="MELANOMA INHIBITORY ACTIVITY PROTEIN 2"/>
    <property type="match status" value="1"/>
</dbReference>
<dbReference type="InterPro" id="IPR051500">
    <property type="entry name" value="cTAGE_MIA/OTOR"/>
</dbReference>
<feature type="transmembrane region" description="Helical" evidence="2">
    <location>
        <begin position="57"/>
        <end position="76"/>
    </location>
</feature>
<dbReference type="EMBL" id="JAHRIM010050097">
    <property type="protein sequence ID" value="MEQ2268424.1"/>
    <property type="molecule type" value="Genomic_DNA"/>
</dbReference>
<evidence type="ECO:0000256" key="1">
    <source>
        <dbReference type="ARBA" id="ARBA00023054"/>
    </source>
</evidence>
<keyword evidence="2" id="KW-1133">Transmembrane helix</keyword>